<name>A0A158QEC1_HYMDI</name>
<dbReference type="Pfam" id="PF13771">
    <property type="entry name" value="zf-HC5HC2H"/>
    <property type="match status" value="1"/>
</dbReference>
<reference evidence="6 7" key="2">
    <citation type="submission" date="2018-11" db="EMBL/GenBank/DDBJ databases">
        <authorList>
            <consortium name="Pathogen Informatics"/>
        </authorList>
    </citation>
    <scope>NUCLEOTIDE SEQUENCE [LARGE SCALE GENOMIC DNA]</scope>
</reference>
<feature type="compositionally biased region" description="Low complexity" evidence="4">
    <location>
        <begin position="891"/>
        <end position="902"/>
    </location>
</feature>
<dbReference type="InterPro" id="IPR001965">
    <property type="entry name" value="Znf_PHD"/>
</dbReference>
<feature type="compositionally biased region" description="Polar residues" evidence="4">
    <location>
        <begin position="585"/>
        <end position="612"/>
    </location>
</feature>
<dbReference type="Proteomes" id="UP000274504">
    <property type="component" value="Unassembled WGS sequence"/>
</dbReference>
<reference evidence="8" key="1">
    <citation type="submission" date="2016-04" db="UniProtKB">
        <authorList>
            <consortium name="WormBaseParasite"/>
        </authorList>
    </citation>
    <scope>IDENTIFICATION</scope>
</reference>
<evidence type="ECO:0000313" key="6">
    <source>
        <dbReference type="EMBL" id="VDL59459.1"/>
    </source>
</evidence>
<proteinExistence type="predicted"/>
<dbReference type="SMART" id="SM00156">
    <property type="entry name" value="PP2Ac"/>
    <property type="match status" value="1"/>
</dbReference>
<feature type="domain" description="PHD-type" evidence="5">
    <location>
        <begin position="911"/>
        <end position="1017"/>
    </location>
</feature>
<dbReference type="AlphaFoldDB" id="A0A158QEC1"/>
<protein>
    <submittedName>
        <fullName evidence="8">PHD-type domain-containing protein</fullName>
    </submittedName>
</protein>
<dbReference type="EMBL" id="UYSG01010908">
    <property type="protein sequence ID" value="VDL59459.1"/>
    <property type="molecule type" value="Genomic_DNA"/>
</dbReference>
<dbReference type="PROSITE" id="PS51805">
    <property type="entry name" value="EPHD"/>
    <property type="match status" value="1"/>
</dbReference>
<dbReference type="GO" id="GO:0008270">
    <property type="term" value="F:zinc ion binding"/>
    <property type="evidence" value="ECO:0007669"/>
    <property type="project" value="UniProtKB-KW"/>
</dbReference>
<dbReference type="SMART" id="SM00249">
    <property type="entry name" value="PHD"/>
    <property type="match status" value="1"/>
</dbReference>
<feature type="region of interest" description="Disordered" evidence="4">
    <location>
        <begin position="440"/>
        <end position="500"/>
    </location>
</feature>
<gene>
    <name evidence="6" type="ORF">HDID_LOCUS7141</name>
</gene>
<feature type="region of interest" description="Disordered" evidence="4">
    <location>
        <begin position="890"/>
        <end position="909"/>
    </location>
</feature>
<evidence type="ECO:0000256" key="2">
    <source>
        <dbReference type="ARBA" id="ARBA00022771"/>
    </source>
</evidence>
<evidence type="ECO:0000256" key="1">
    <source>
        <dbReference type="ARBA" id="ARBA00022723"/>
    </source>
</evidence>
<dbReference type="PRINTS" id="PR00114">
    <property type="entry name" value="STPHPHTASE"/>
</dbReference>
<dbReference type="GO" id="GO:0033192">
    <property type="term" value="F:calmodulin-dependent protein phosphatase activity"/>
    <property type="evidence" value="ECO:0007669"/>
    <property type="project" value="InterPro"/>
</dbReference>
<evidence type="ECO:0000259" key="5">
    <source>
        <dbReference type="PROSITE" id="PS51805"/>
    </source>
</evidence>
<keyword evidence="1" id="KW-0479">Metal-binding</keyword>
<dbReference type="GO" id="GO:0097720">
    <property type="term" value="P:calcineurin-mediated signaling"/>
    <property type="evidence" value="ECO:0007669"/>
    <property type="project" value="InterPro"/>
</dbReference>
<dbReference type="WBParaSite" id="HDID_0000714301-mRNA-1">
    <property type="protein sequence ID" value="HDID_0000714301-mRNA-1"/>
    <property type="gene ID" value="HDID_0000714301"/>
</dbReference>
<dbReference type="Gene3D" id="3.30.40.10">
    <property type="entry name" value="Zinc/RING finger domain, C3HC4 (zinc finger)"/>
    <property type="match status" value="1"/>
</dbReference>
<keyword evidence="3" id="KW-0862">Zinc</keyword>
<feature type="compositionally biased region" description="Low complexity" evidence="4">
    <location>
        <begin position="524"/>
        <end position="546"/>
    </location>
</feature>
<dbReference type="InterPro" id="IPR006186">
    <property type="entry name" value="Ser/Thr-sp_prot-phosphatase"/>
</dbReference>
<dbReference type="SUPFAM" id="SSF56300">
    <property type="entry name" value="Metallo-dependent phosphatases"/>
    <property type="match status" value="1"/>
</dbReference>
<evidence type="ECO:0000256" key="4">
    <source>
        <dbReference type="SAM" id="MobiDB-lite"/>
    </source>
</evidence>
<dbReference type="InterPro" id="IPR029052">
    <property type="entry name" value="Metallo-depent_PP-like"/>
</dbReference>
<feature type="compositionally biased region" description="Low complexity" evidence="4">
    <location>
        <begin position="457"/>
        <end position="475"/>
    </location>
</feature>
<feature type="compositionally biased region" description="Basic residues" evidence="4">
    <location>
        <begin position="633"/>
        <end position="654"/>
    </location>
</feature>
<evidence type="ECO:0000313" key="7">
    <source>
        <dbReference type="Proteomes" id="UP000274504"/>
    </source>
</evidence>
<dbReference type="STRING" id="6216.A0A158QEC1"/>
<dbReference type="PANTHER" id="PTHR45673">
    <property type="entry name" value="SERINE/THREONINE-PROTEIN PHOSPHATASE 2B CATALYTIC SUBUNIT 1-RELATED"/>
    <property type="match status" value="1"/>
</dbReference>
<evidence type="ECO:0000313" key="8">
    <source>
        <dbReference type="WBParaSite" id="HDID_0000714301-mRNA-1"/>
    </source>
</evidence>
<dbReference type="InterPro" id="IPR043360">
    <property type="entry name" value="PP2B"/>
</dbReference>
<dbReference type="Gene3D" id="3.60.21.10">
    <property type="match status" value="1"/>
</dbReference>
<dbReference type="InterPro" id="IPR034732">
    <property type="entry name" value="EPHD"/>
</dbReference>
<evidence type="ECO:0000256" key="3">
    <source>
        <dbReference type="ARBA" id="ARBA00022833"/>
    </source>
</evidence>
<dbReference type="InterPro" id="IPR013083">
    <property type="entry name" value="Znf_RING/FYVE/PHD"/>
</dbReference>
<organism evidence="8">
    <name type="scientific">Hymenolepis diminuta</name>
    <name type="common">Rat tapeworm</name>
    <dbReference type="NCBI Taxonomy" id="6216"/>
    <lineage>
        <taxon>Eukaryota</taxon>
        <taxon>Metazoa</taxon>
        <taxon>Spiralia</taxon>
        <taxon>Lophotrochozoa</taxon>
        <taxon>Platyhelminthes</taxon>
        <taxon>Cestoda</taxon>
        <taxon>Eucestoda</taxon>
        <taxon>Cyclophyllidea</taxon>
        <taxon>Hymenolepididae</taxon>
        <taxon>Hymenolepis</taxon>
    </lineage>
</organism>
<feature type="region of interest" description="Disordered" evidence="4">
    <location>
        <begin position="624"/>
        <end position="662"/>
    </location>
</feature>
<feature type="region of interest" description="Disordered" evidence="4">
    <location>
        <begin position="520"/>
        <end position="612"/>
    </location>
</feature>
<dbReference type="OrthoDB" id="5593063at2759"/>
<accession>A0A158QEC1</accession>
<sequence length="1020" mass="110953">MDRFREPPTHGPMCDILWSDPTEDFGQERSSSHFSQNTVRGCSFFYSYAAVCGFLQANNLLCLIRAHEAQDAGYRMYRKNQQTGFPALITIFSAPNYLDVYNNKAAILKYENNVMNIRQFNCSPHPYWLPNFMDVFTWSLPFVGEKVTEMLVSVLNICSSDELFTEDNEDDSNMTVRKDVIKGKIRAIGKMARVFTLLREENESVLELKGLTPNGMLPIGLLSEGRENLKQCGFPLTPTYIHSISYYLVDPQPDFQKPPIAALSPHAKISSFAEAKAIDKINERLPPAQAPTHPKECVAAFIKAAEDSGRKNAITPATSGSTKKNPAQVNPNIHTLTRSFIMQYTPSPLASFQALVPKHPPPLSLYIYLSLLPINLIDSADNTERNKKDMTISNPNEVVNAPFVQKSSTSFHDIASAPLAQPPNIFPKGNEGNRLDPLYVSIKSNRGGNSPLPPALSPASVSNSHSSAFASSRASPAPPIINEEDGASNNSTNPPPHHPNVAFIAYQQSVPILAPKSYEQRNLSPSDTTTTSSSSSSTSGDSTASSIAGDMIPPTNRANGIPVLEKMPSSNPVAPRVASPVKSVQVKTVESATDASQINQSAQHNSPITVPSENHPVEIVSVVSSDATAPQLPKKKPARKSGAAKKRRSQKKRWSNGDDSDIEILGKRGNILRKAQETIRRSAAQKRGAKAGGKATGNSLAVGEVTGQQRYLKSPFFCLCQSAVNENLPGPSTSAPVNETEPPTAPSLPLHSAHVINPAVPIDEFIDCPILQANNAAKKRPVRLLDKPANELSAFFATTPYKPTLRPGSSYPDSRIPNTYTEDACPSWRCVFCAEPPTFDRLSPLYGPYFVGGEVMSKHGPSLRLVIKPIPPGVVGNGSVSIKNLPDITPSPAKKVASSSKASRGRRNSSLVDAVKVMENYANMTSNRVGSDGEVWCHLECVLWAPGTYIKGDGTIGGLDEAVMMALETTCSHCKKVGAILSCTKRGCNLFYHYYCAKLAECHFNEEQYAVLCKKHYVYS</sequence>
<keyword evidence="2" id="KW-0863">Zinc-finger</keyword>